<dbReference type="EMBL" id="JAAIKB010000005">
    <property type="protein sequence ID" value="NGM21360.1"/>
    <property type="molecule type" value="Genomic_DNA"/>
</dbReference>
<dbReference type="InterPro" id="IPR000297">
    <property type="entry name" value="PPIase_PpiC"/>
</dbReference>
<accession>A0A6M1LLY2</accession>
<evidence type="ECO:0000256" key="3">
    <source>
        <dbReference type="ARBA" id="ARBA00013194"/>
    </source>
</evidence>
<proteinExistence type="inferred from homology"/>
<comment type="similarity">
    <text evidence="2">Belongs to the PpiC/parvulin rotamase family.</text>
</comment>
<name>A0A6M1LLY2_9PROT</name>
<protein>
    <recommendedName>
        <fullName evidence="4">Parvulin-like PPIase</fullName>
        <ecNumber evidence="3">5.2.1.8</ecNumber>
    </recommendedName>
    <alternativeName>
        <fullName evidence="6">Peptidyl-prolyl cis-trans isomerase plp</fullName>
    </alternativeName>
    <alternativeName>
        <fullName evidence="7">Rotamase plp</fullName>
    </alternativeName>
</protein>
<keyword evidence="5 8" id="KW-0697">Rotamase</keyword>
<feature type="region of interest" description="Disordered" evidence="9">
    <location>
        <begin position="275"/>
        <end position="302"/>
    </location>
</feature>
<dbReference type="PANTHER" id="PTHR47245">
    <property type="entry name" value="PEPTIDYLPROLYL ISOMERASE"/>
    <property type="match status" value="1"/>
</dbReference>
<dbReference type="SUPFAM" id="SSF109998">
    <property type="entry name" value="Triger factor/SurA peptide-binding domain-like"/>
    <property type="match status" value="1"/>
</dbReference>
<dbReference type="SUPFAM" id="SSF54534">
    <property type="entry name" value="FKBP-like"/>
    <property type="match status" value="1"/>
</dbReference>
<gene>
    <name evidence="11" type="ORF">G3576_15155</name>
</gene>
<dbReference type="InterPro" id="IPR046357">
    <property type="entry name" value="PPIase_dom_sf"/>
</dbReference>
<dbReference type="InterPro" id="IPR027304">
    <property type="entry name" value="Trigger_fact/SurA_dom_sf"/>
</dbReference>
<evidence type="ECO:0000256" key="1">
    <source>
        <dbReference type="ARBA" id="ARBA00000971"/>
    </source>
</evidence>
<comment type="catalytic activity">
    <reaction evidence="1">
        <text>[protein]-peptidylproline (omega=180) = [protein]-peptidylproline (omega=0)</text>
        <dbReference type="Rhea" id="RHEA:16237"/>
        <dbReference type="Rhea" id="RHEA-COMP:10747"/>
        <dbReference type="Rhea" id="RHEA-COMP:10748"/>
        <dbReference type="ChEBI" id="CHEBI:83833"/>
        <dbReference type="ChEBI" id="CHEBI:83834"/>
        <dbReference type="EC" id="5.2.1.8"/>
    </reaction>
</comment>
<organism evidence="11 12">
    <name type="scientific">Falsiroseomonas algicola</name>
    <dbReference type="NCBI Taxonomy" id="2716930"/>
    <lineage>
        <taxon>Bacteria</taxon>
        <taxon>Pseudomonadati</taxon>
        <taxon>Pseudomonadota</taxon>
        <taxon>Alphaproteobacteria</taxon>
        <taxon>Acetobacterales</taxon>
        <taxon>Roseomonadaceae</taxon>
        <taxon>Falsiroseomonas</taxon>
    </lineage>
</organism>
<evidence type="ECO:0000313" key="12">
    <source>
        <dbReference type="Proteomes" id="UP000475385"/>
    </source>
</evidence>
<evidence type="ECO:0000256" key="4">
    <source>
        <dbReference type="ARBA" id="ARBA00018370"/>
    </source>
</evidence>
<evidence type="ECO:0000256" key="8">
    <source>
        <dbReference type="PROSITE-ProRule" id="PRU00278"/>
    </source>
</evidence>
<dbReference type="GO" id="GO:0003755">
    <property type="term" value="F:peptidyl-prolyl cis-trans isomerase activity"/>
    <property type="evidence" value="ECO:0007669"/>
    <property type="project" value="UniProtKB-KW"/>
</dbReference>
<keyword evidence="8 11" id="KW-0413">Isomerase</keyword>
<feature type="region of interest" description="Disordered" evidence="9">
    <location>
        <begin position="1"/>
        <end position="41"/>
    </location>
</feature>
<dbReference type="Gene3D" id="3.10.50.40">
    <property type="match status" value="1"/>
</dbReference>
<feature type="compositionally biased region" description="Pro residues" evidence="9">
    <location>
        <begin position="291"/>
        <end position="302"/>
    </location>
</feature>
<dbReference type="AlphaFoldDB" id="A0A6M1LLY2"/>
<dbReference type="InterPro" id="IPR050245">
    <property type="entry name" value="PrsA_foldase"/>
</dbReference>
<evidence type="ECO:0000256" key="9">
    <source>
        <dbReference type="SAM" id="MobiDB-lite"/>
    </source>
</evidence>
<dbReference type="EC" id="5.2.1.8" evidence="3"/>
<reference evidence="11 12" key="1">
    <citation type="submission" date="2020-02" db="EMBL/GenBank/DDBJ databases">
        <authorList>
            <person name="Kim H.M."/>
            <person name="Jeon C.O."/>
        </authorList>
    </citation>
    <scope>NUCLEOTIDE SEQUENCE [LARGE SCALE GENOMIC DNA]</scope>
    <source>
        <strain evidence="11 12">PeD5</strain>
    </source>
</reference>
<comment type="caution">
    <text evidence="11">The sequence shown here is derived from an EMBL/GenBank/DDBJ whole genome shotgun (WGS) entry which is preliminary data.</text>
</comment>
<evidence type="ECO:0000256" key="6">
    <source>
        <dbReference type="ARBA" id="ARBA00030642"/>
    </source>
</evidence>
<dbReference type="PROSITE" id="PS50198">
    <property type="entry name" value="PPIC_PPIASE_2"/>
    <property type="match status" value="1"/>
</dbReference>
<dbReference type="Gene3D" id="1.10.8.1040">
    <property type="match status" value="1"/>
</dbReference>
<dbReference type="PANTHER" id="PTHR47245:SF2">
    <property type="entry name" value="PEPTIDYL-PROLYL CIS-TRANS ISOMERASE HP_0175-RELATED"/>
    <property type="match status" value="1"/>
</dbReference>
<keyword evidence="12" id="KW-1185">Reference proteome</keyword>
<sequence length="302" mass="32817">MALAQATPPASTPAPANPAAAAPANPPAGAPANPVVARVDGQEIRLDDVQEEARRLPEELRNMPPQMLFPLLLDQMITQKAITQAARAANLAQDPEVAARLRRVEEETLQQALITRAVGPLLTEEALRARYQQQIATRPAEEEVRARHILTATEAEARTAMAEARRPGADFAEVARRRSTGPGSREGGDLGFFKRGDMIPEFAEAAFGMQPGQISANPVRTQFGWHVIKVEERRAVPPPPFEEAREQLRQTAFEEGVNAEVERIRGAARIERFGMDGSPVQAPSLLDRAAPPAPATPAQPRR</sequence>
<evidence type="ECO:0000313" key="11">
    <source>
        <dbReference type="EMBL" id="NGM21360.1"/>
    </source>
</evidence>
<evidence type="ECO:0000256" key="2">
    <source>
        <dbReference type="ARBA" id="ARBA00007656"/>
    </source>
</evidence>
<evidence type="ECO:0000256" key="5">
    <source>
        <dbReference type="ARBA" id="ARBA00023110"/>
    </source>
</evidence>
<dbReference type="Pfam" id="PF00639">
    <property type="entry name" value="Rotamase"/>
    <property type="match status" value="1"/>
</dbReference>
<dbReference type="Proteomes" id="UP000475385">
    <property type="component" value="Unassembled WGS sequence"/>
</dbReference>
<evidence type="ECO:0000259" key="10">
    <source>
        <dbReference type="PROSITE" id="PS50198"/>
    </source>
</evidence>
<evidence type="ECO:0000256" key="7">
    <source>
        <dbReference type="ARBA" id="ARBA00031484"/>
    </source>
</evidence>
<reference evidence="11 12" key="2">
    <citation type="submission" date="2020-03" db="EMBL/GenBank/DDBJ databases">
        <title>Roseomonas stagni sp. nov., isolated from pond water in Japan.</title>
        <authorList>
            <person name="Furuhata K."/>
            <person name="Miyamoto H."/>
            <person name="Goto K."/>
        </authorList>
    </citation>
    <scope>NUCLEOTIDE SEQUENCE [LARGE SCALE GENOMIC DNA]</scope>
    <source>
        <strain evidence="11 12">PeD5</strain>
    </source>
</reference>
<feature type="domain" description="PpiC" evidence="10">
    <location>
        <begin position="141"/>
        <end position="232"/>
    </location>
</feature>